<dbReference type="AlphaFoldDB" id="A0A397P2L8"/>
<dbReference type="InterPro" id="IPR036250">
    <property type="entry name" value="AcylCo_DH-like_C"/>
</dbReference>
<dbReference type="PANTHER" id="PTHR43884">
    <property type="entry name" value="ACYL-COA DEHYDROGENASE"/>
    <property type="match status" value="1"/>
</dbReference>
<dbReference type="OrthoDB" id="9780544at2"/>
<dbReference type="Pfam" id="PF02771">
    <property type="entry name" value="Acyl-CoA_dh_N"/>
    <property type="match status" value="1"/>
</dbReference>
<dbReference type="InterPro" id="IPR037069">
    <property type="entry name" value="AcylCoA_DH/ox_N_sf"/>
</dbReference>
<evidence type="ECO:0000256" key="1">
    <source>
        <dbReference type="ARBA" id="ARBA00001974"/>
    </source>
</evidence>
<keyword evidence="3 5" id="KW-0285">Flavoprotein</keyword>
<organism evidence="9 10">
    <name type="scientific">Hephaestia caeni</name>
    <dbReference type="NCBI Taxonomy" id="645617"/>
    <lineage>
        <taxon>Bacteria</taxon>
        <taxon>Pseudomonadati</taxon>
        <taxon>Pseudomonadota</taxon>
        <taxon>Alphaproteobacteria</taxon>
        <taxon>Sphingomonadales</taxon>
        <taxon>Sphingomonadaceae</taxon>
        <taxon>Hephaestia</taxon>
    </lineage>
</organism>
<dbReference type="Gene3D" id="1.20.140.10">
    <property type="entry name" value="Butyryl-CoA Dehydrogenase, subunit A, domain 3"/>
    <property type="match status" value="1"/>
</dbReference>
<dbReference type="InterPro" id="IPR046373">
    <property type="entry name" value="Acyl-CoA_Oxase/DH_mid-dom_sf"/>
</dbReference>
<dbReference type="FunFam" id="1.20.140.10:FF:000012">
    <property type="entry name" value="Acyl-CoA dehydrogenase fadE12"/>
    <property type="match status" value="1"/>
</dbReference>
<dbReference type="Gene3D" id="2.40.110.10">
    <property type="entry name" value="Butyryl-CoA Dehydrogenase, subunit A, domain 2"/>
    <property type="match status" value="1"/>
</dbReference>
<dbReference type="InterPro" id="IPR006091">
    <property type="entry name" value="Acyl-CoA_Oxase/DH_mid-dom"/>
</dbReference>
<comment type="caution">
    <text evidence="9">The sequence shown here is derived from an EMBL/GenBank/DDBJ whole genome shotgun (WGS) entry which is preliminary data.</text>
</comment>
<dbReference type="Pfam" id="PF02770">
    <property type="entry name" value="Acyl-CoA_dh_M"/>
    <property type="match status" value="1"/>
</dbReference>
<dbReference type="SUPFAM" id="SSF47203">
    <property type="entry name" value="Acyl-CoA dehydrogenase C-terminal domain-like"/>
    <property type="match status" value="1"/>
</dbReference>
<evidence type="ECO:0000259" key="8">
    <source>
        <dbReference type="Pfam" id="PF02771"/>
    </source>
</evidence>
<dbReference type="Gene3D" id="1.10.540.10">
    <property type="entry name" value="Acyl-CoA dehydrogenase/oxidase, N-terminal domain"/>
    <property type="match status" value="1"/>
</dbReference>
<dbReference type="InterPro" id="IPR013786">
    <property type="entry name" value="AcylCoA_DH/ox_N"/>
</dbReference>
<dbReference type="PANTHER" id="PTHR43884:SF12">
    <property type="entry name" value="ISOVALERYL-COA DEHYDROGENASE, MITOCHONDRIAL-RELATED"/>
    <property type="match status" value="1"/>
</dbReference>
<evidence type="ECO:0000256" key="5">
    <source>
        <dbReference type="RuleBase" id="RU362125"/>
    </source>
</evidence>
<keyword evidence="4 5" id="KW-0274">FAD</keyword>
<comment type="cofactor">
    <cofactor evidence="1 5">
        <name>FAD</name>
        <dbReference type="ChEBI" id="CHEBI:57692"/>
    </cofactor>
</comment>
<keyword evidence="10" id="KW-1185">Reference proteome</keyword>
<feature type="domain" description="Acyl-CoA dehydrogenase/oxidase N-terminal" evidence="8">
    <location>
        <begin position="6"/>
        <end position="119"/>
    </location>
</feature>
<evidence type="ECO:0000259" key="6">
    <source>
        <dbReference type="Pfam" id="PF00441"/>
    </source>
</evidence>
<feature type="domain" description="Acyl-CoA oxidase/dehydrogenase middle" evidence="7">
    <location>
        <begin position="123"/>
        <end position="219"/>
    </location>
</feature>
<feature type="domain" description="Acyl-CoA dehydrogenase/oxidase C-terminal" evidence="6">
    <location>
        <begin position="233"/>
        <end position="366"/>
    </location>
</feature>
<evidence type="ECO:0000256" key="2">
    <source>
        <dbReference type="ARBA" id="ARBA00009347"/>
    </source>
</evidence>
<proteinExistence type="inferred from homology"/>
<dbReference type="EMBL" id="QXDC01000003">
    <property type="protein sequence ID" value="RIA43826.1"/>
    <property type="molecule type" value="Genomic_DNA"/>
</dbReference>
<dbReference type="InterPro" id="IPR009075">
    <property type="entry name" value="AcylCo_DH/oxidase_C"/>
</dbReference>
<evidence type="ECO:0000313" key="9">
    <source>
        <dbReference type="EMBL" id="RIA43826.1"/>
    </source>
</evidence>
<dbReference type="GO" id="GO:0003995">
    <property type="term" value="F:acyl-CoA dehydrogenase activity"/>
    <property type="evidence" value="ECO:0007669"/>
    <property type="project" value="TreeGrafter"/>
</dbReference>
<dbReference type="SUPFAM" id="SSF56645">
    <property type="entry name" value="Acyl-CoA dehydrogenase NM domain-like"/>
    <property type="match status" value="1"/>
</dbReference>
<name>A0A397P2L8_9SPHN</name>
<dbReference type="Proteomes" id="UP000266568">
    <property type="component" value="Unassembled WGS sequence"/>
</dbReference>
<evidence type="ECO:0000256" key="3">
    <source>
        <dbReference type="ARBA" id="ARBA00022630"/>
    </source>
</evidence>
<dbReference type="InterPro" id="IPR009100">
    <property type="entry name" value="AcylCoA_DH/oxidase_NM_dom_sf"/>
</dbReference>
<sequence length="388" mass="42420">MDFSPTENQVAIRQAVEAICAKYPPEYWLKCDSEERFPEEFYADMVAGGYVGLTLPEECGGAGLGIADAAVVMQAIVESGAGLTGAATIHSYVFAPNPIVMHGTPEQKQRMLGPLTRGEERACFGISEPNTGLDTTRVSMRATWDGTNYIATGTKVWPTMASTAARIMLLARTTPIDQCKRPVDGLTLFYAPLDRRYVETSKIAKLGRNAMESCTVFFDGLPIAPEDRIGEEGKGFYYLLDGLNPERILVASEGISLGKVALERATEYARERVVFGRPIGQNQAVQHPLADSWIKLEAAQMMMMKAATLYDAGKPCGAEANAAKYLAGEFGFEACTRAVMAHGGFGYAREYHVERFLREALIPRIAPISPELILCYISERVLGLPKSY</sequence>
<protein>
    <submittedName>
        <fullName evidence="9">Acyl-CoA dehydrogenase</fullName>
    </submittedName>
</protein>
<dbReference type="GO" id="GO:0050660">
    <property type="term" value="F:flavin adenine dinucleotide binding"/>
    <property type="evidence" value="ECO:0007669"/>
    <property type="project" value="InterPro"/>
</dbReference>
<dbReference type="RefSeq" id="WP_119035631.1">
    <property type="nucleotide sequence ID" value="NZ_QXDC01000003.1"/>
</dbReference>
<evidence type="ECO:0000259" key="7">
    <source>
        <dbReference type="Pfam" id="PF02770"/>
    </source>
</evidence>
<accession>A0A397P2L8</accession>
<evidence type="ECO:0000256" key="4">
    <source>
        <dbReference type="ARBA" id="ARBA00022827"/>
    </source>
</evidence>
<dbReference type="Pfam" id="PF00441">
    <property type="entry name" value="Acyl-CoA_dh_1"/>
    <property type="match status" value="1"/>
</dbReference>
<keyword evidence="5" id="KW-0560">Oxidoreductase</keyword>
<evidence type="ECO:0000313" key="10">
    <source>
        <dbReference type="Proteomes" id="UP000266568"/>
    </source>
</evidence>
<comment type="similarity">
    <text evidence="2 5">Belongs to the acyl-CoA dehydrogenase family.</text>
</comment>
<gene>
    <name evidence="9" type="ORF">DFR49_2055</name>
</gene>
<reference evidence="9 10" key="1">
    <citation type="submission" date="2018-08" db="EMBL/GenBank/DDBJ databases">
        <title>Genomic Encyclopedia of Type Strains, Phase IV (KMG-IV): sequencing the most valuable type-strain genomes for metagenomic binning, comparative biology and taxonomic classification.</title>
        <authorList>
            <person name="Goeker M."/>
        </authorList>
    </citation>
    <scope>NUCLEOTIDE SEQUENCE [LARGE SCALE GENOMIC DNA]</scope>
    <source>
        <strain evidence="9 10">DSM 25527</strain>
    </source>
</reference>
<dbReference type="CDD" id="cd00567">
    <property type="entry name" value="ACAD"/>
    <property type="match status" value="1"/>
</dbReference>